<name>A0A1H9VP42_9PSEU</name>
<dbReference type="EMBL" id="FOFR01000027">
    <property type="protein sequence ID" value="SES23329.1"/>
    <property type="molecule type" value="Genomic_DNA"/>
</dbReference>
<dbReference type="STRING" id="402600.SAMN05216188_12754"/>
<reference evidence="2" key="1">
    <citation type="submission" date="2016-10" db="EMBL/GenBank/DDBJ databases">
        <authorList>
            <person name="Varghese N."/>
            <person name="Submissions S."/>
        </authorList>
    </citation>
    <scope>NUCLEOTIDE SEQUENCE [LARGE SCALE GENOMIC DNA]</scope>
    <source>
        <strain evidence="2">CGMCC 4.3525</strain>
    </source>
</reference>
<gene>
    <name evidence="1" type="ORF">SAMN05216188_12754</name>
</gene>
<dbReference type="AlphaFoldDB" id="A0A1H9VP42"/>
<keyword evidence="2" id="KW-1185">Reference proteome</keyword>
<protein>
    <submittedName>
        <fullName evidence="1">Uncharacterized protein</fullName>
    </submittedName>
</protein>
<organism evidence="1 2">
    <name type="scientific">Lentzea xinjiangensis</name>
    <dbReference type="NCBI Taxonomy" id="402600"/>
    <lineage>
        <taxon>Bacteria</taxon>
        <taxon>Bacillati</taxon>
        <taxon>Actinomycetota</taxon>
        <taxon>Actinomycetes</taxon>
        <taxon>Pseudonocardiales</taxon>
        <taxon>Pseudonocardiaceae</taxon>
        <taxon>Lentzea</taxon>
    </lineage>
</organism>
<accession>A0A1H9VP42</accession>
<sequence>MAQTTYRVNTQLGRMRALSILGEVVAYHWYAILAADEAGEAWPKRS</sequence>
<evidence type="ECO:0000313" key="2">
    <source>
        <dbReference type="Proteomes" id="UP000199352"/>
    </source>
</evidence>
<dbReference type="Proteomes" id="UP000199352">
    <property type="component" value="Unassembled WGS sequence"/>
</dbReference>
<proteinExistence type="predicted"/>
<evidence type="ECO:0000313" key="1">
    <source>
        <dbReference type="EMBL" id="SES23329.1"/>
    </source>
</evidence>